<reference evidence="4 5" key="1">
    <citation type="journal article" date="2019" name="Int. J. Syst. Evol. Microbiol.">
        <title>The Global Catalogue of Microorganisms (GCM) 10K type strain sequencing project: providing services to taxonomists for standard genome sequencing and annotation.</title>
        <authorList>
            <consortium name="The Broad Institute Genomics Platform"/>
            <consortium name="The Broad Institute Genome Sequencing Center for Infectious Disease"/>
            <person name="Wu L."/>
            <person name="Ma J."/>
        </authorList>
    </citation>
    <scope>NUCLEOTIDE SEQUENCE [LARGE SCALE GENOMIC DNA]</scope>
    <source>
        <strain evidence="4 5">JCM 7356</strain>
    </source>
</reference>
<evidence type="ECO:0000313" key="4">
    <source>
        <dbReference type="EMBL" id="GAA2250328.1"/>
    </source>
</evidence>
<proteinExistence type="predicted"/>
<feature type="transmembrane region" description="Helical" evidence="2">
    <location>
        <begin position="21"/>
        <end position="39"/>
    </location>
</feature>
<keyword evidence="2" id="KW-0472">Membrane</keyword>
<dbReference type="Proteomes" id="UP001500305">
    <property type="component" value="Unassembled WGS sequence"/>
</dbReference>
<protein>
    <submittedName>
        <fullName evidence="4">PP2C family protein-serine/threonine phosphatase</fullName>
    </submittedName>
</protein>
<dbReference type="RefSeq" id="WP_425557653.1">
    <property type="nucleotide sequence ID" value="NZ_BAAATR010000015.1"/>
</dbReference>
<evidence type="ECO:0000259" key="3">
    <source>
        <dbReference type="SMART" id="SM00331"/>
    </source>
</evidence>
<gene>
    <name evidence="4" type="ORF">GCM10010430_36390</name>
</gene>
<dbReference type="Gene3D" id="3.60.40.10">
    <property type="entry name" value="PPM-type phosphatase domain"/>
    <property type="match status" value="1"/>
</dbReference>
<dbReference type="InterPro" id="IPR052016">
    <property type="entry name" value="Bact_Sigma-Reg"/>
</dbReference>
<feature type="transmembrane region" description="Helical" evidence="2">
    <location>
        <begin position="95"/>
        <end position="118"/>
    </location>
</feature>
<organism evidence="4 5">
    <name type="scientific">Kitasatospora cystarginea</name>
    <dbReference type="NCBI Taxonomy" id="58350"/>
    <lineage>
        <taxon>Bacteria</taxon>
        <taxon>Bacillati</taxon>
        <taxon>Actinomycetota</taxon>
        <taxon>Actinomycetes</taxon>
        <taxon>Kitasatosporales</taxon>
        <taxon>Streptomycetaceae</taxon>
        <taxon>Kitasatospora</taxon>
    </lineage>
</organism>
<keyword evidence="1" id="KW-0378">Hydrolase</keyword>
<keyword evidence="5" id="KW-1185">Reference proteome</keyword>
<comment type="caution">
    <text evidence="4">The sequence shown here is derived from an EMBL/GenBank/DDBJ whole genome shotgun (WGS) entry which is preliminary data.</text>
</comment>
<dbReference type="InterPro" id="IPR001932">
    <property type="entry name" value="PPM-type_phosphatase-like_dom"/>
</dbReference>
<dbReference type="EMBL" id="BAAATR010000015">
    <property type="protein sequence ID" value="GAA2250328.1"/>
    <property type="molecule type" value="Genomic_DNA"/>
</dbReference>
<keyword evidence="2" id="KW-0812">Transmembrane</keyword>
<evidence type="ECO:0000256" key="1">
    <source>
        <dbReference type="ARBA" id="ARBA00022801"/>
    </source>
</evidence>
<dbReference type="PANTHER" id="PTHR43156">
    <property type="entry name" value="STAGE II SPORULATION PROTEIN E-RELATED"/>
    <property type="match status" value="1"/>
</dbReference>
<evidence type="ECO:0000313" key="5">
    <source>
        <dbReference type="Proteomes" id="UP001500305"/>
    </source>
</evidence>
<dbReference type="InterPro" id="IPR036457">
    <property type="entry name" value="PPM-type-like_dom_sf"/>
</dbReference>
<feature type="transmembrane region" description="Helical" evidence="2">
    <location>
        <begin position="70"/>
        <end position="89"/>
    </location>
</feature>
<name>A0ABN3E7G5_9ACTN</name>
<dbReference type="SUPFAM" id="SSF81606">
    <property type="entry name" value="PP2C-like"/>
    <property type="match status" value="1"/>
</dbReference>
<evidence type="ECO:0000256" key="2">
    <source>
        <dbReference type="SAM" id="Phobius"/>
    </source>
</evidence>
<sequence>MRSISRSAPRPGAGGRGHGRLFAVAQCVPFAIALVVVGIELSPAHFVYTGPLLTATPALAAVTMGPKGTVAAAGVAVAVSVTTASYNQAWGGQQVYTNLLAILLVSAASVAASSAISARRQSELDQVRRIAAAAQRVLLRPVATRLGPVRAASLYLAAEEGAQIGGDLYEAVQTRYGVRMIVGDVRGKGLPAVRLAAAVLGAFREAVHYEDDLVEVVNHCAAALQREFAMPSVAGLGDAGDQTEDFVTAIVAQVSDRPVVEVVNRGHPPPLMLREGRVQALIPGSPLPPLGLEGFITGPPAEPDSYRFAPGDRLLLHTDGVIEARNRDNDFFALPQAMEAEAAMRTCTPAEFLERLHQGLISHTEGCLADDVAMIVMDRLDEESGERAGAATTSVGVGQDCRAVDGGVPETVASWSSDPVRARRR</sequence>
<feature type="domain" description="PPM-type phosphatase" evidence="3">
    <location>
        <begin position="149"/>
        <end position="379"/>
    </location>
</feature>
<dbReference type="Pfam" id="PF07228">
    <property type="entry name" value="SpoIIE"/>
    <property type="match status" value="1"/>
</dbReference>
<accession>A0ABN3E7G5</accession>
<dbReference type="SMART" id="SM00331">
    <property type="entry name" value="PP2C_SIG"/>
    <property type="match status" value="1"/>
</dbReference>
<keyword evidence="2" id="KW-1133">Transmembrane helix</keyword>
<dbReference type="PANTHER" id="PTHR43156:SF2">
    <property type="entry name" value="STAGE II SPORULATION PROTEIN E"/>
    <property type="match status" value="1"/>
</dbReference>